<dbReference type="RefSeq" id="WP_163966412.1">
    <property type="nucleotide sequence ID" value="NZ_JAAIVB010000065.1"/>
</dbReference>
<dbReference type="Proteomes" id="UP000482155">
    <property type="component" value="Unassembled WGS sequence"/>
</dbReference>
<keyword evidence="1" id="KW-0413">Isomerase</keyword>
<protein>
    <submittedName>
        <fullName evidence="1">Hexulose-6-phosphate isomerase</fullName>
    </submittedName>
</protein>
<reference evidence="1 2" key="1">
    <citation type="submission" date="2020-02" db="EMBL/GenBank/DDBJ databases">
        <authorList>
            <person name="Kim M.K."/>
        </authorList>
    </citation>
    <scope>NUCLEOTIDE SEQUENCE [LARGE SCALE GENOMIC DNA]</scope>
    <source>
        <strain evidence="1 2">17J57-3</strain>
    </source>
</reference>
<dbReference type="AlphaFoldDB" id="A0A6B3SQL6"/>
<comment type="caution">
    <text evidence="1">The sequence shown here is derived from an EMBL/GenBank/DDBJ whole genome shotgun (WGS) entry which is preliminary data.</text>
</comment>
<accession>A0A6B3SQL6</accession>
<name>A0A6B3SQL6_9BURK</name>
<dbReference type="EMBL" id="JAAIVB010000065">
    <property type="protein sequence ID" value="NEX63064.1"/>
    <property type="molecule type" value="Genomic_DNA"/>
</dbReference>
<organism evidence="1 2">
    <name type="scientific">Noviherbaspirillum galbum</name>
    <dbReference type="NCBI Taxonomy" id="2709383"/>
    <lineage>
        <taxon>Bacteria</taxon>
        <taxon>Pseudomonadati</taxon>
        <taxon>Pseudomonadota</taxon>
        <taxon>Betaproteobacteria</taxon>
        <taxon>Burkholderiales</taxon>
        <taxon>Oxalobacteraceae</taxon>
        <taxon>Noviherbaspirillum</taxon>
    </lineage>
</organism>
<evidence type="ECO:0000313" key="1">
    <source>
        <dbReference type="EMBL" id="NEX63064.1"/>
    </source>
</evidence>
<proteinExistence type="predicted"/>
<gene>
    <name evidence="1" type="ORF">G3574_18425</name>
</gene>
<dbReference type="GO" id="GO:0016853">
    <property type="term" value="F:isomerase activity"/>
    <property type="evidence" value="ECO:0007669"/>
    <property type="project" value="UniProtKB-KW"/>
</dbReference>
<evidence type="ECO:0000313" key="2">
    <source>
        <dbReference type="Proteomes" id="UP000482155"/>
    </source>
</evidence>
<sequence>MLIAIFNDPKSAAVAWPDVESLLIGLGARRVEGRKGRVAFLLNDKRADFKRPPQGGKAPYNHLRFVREFLIAAGIAP</sequence>
<keyword evidence="2" id="KW-1185">Reference proteome</keyword>